<accession>A0A5C5UTC3</accession>
<organism evidence="1 2">
    <name type="scientific">Corynebacterium canis</name>
    <dbReference type="NCBI Taxonomy" id="679663"/>
    <lineage>
        <taxon>Bacteria</taxon>
        <taxon>Bacillati</taxon>
        <taxon>Actinomycetota</taxon>
        <taxon>Actinomycetes</taxon>
        <taxon>Mycobacteriales</taxon>
        <taxon>Corynebacteriaceae</taxon>
        <taxon>Corynebacterium</taxon>
    </lineage>
</organism>
<gene>
    <name evidence="1" type="ORF">FRX94_01885</name>
</gene>
<name>A0A5C5UTC3_9CORY</name>
<protein>
    <submittedName>
        <fullName evidence="1">Uncharacterized protein</fullName>
    </submittedName>
</protein>
<evidence type="ECO:0000313" key="1">
    <source>
        <dbReference type="EMBL" id="TWT28665.1"/>
    </source>
</evidence>
<reference evidence="1 2" key="1">
    <citation type="submission" date="2019-08" db="EMBL/GenBank/DDBJ databases">
        <authorList>
            <person name="Lei W."/>
        </authorList>
    </citation>
    <scope>NUCLEOTIDE SEQUENCE [LARGE SCALE GENOMIC DNA]</scope>
    <source>
        <strain evidence="1 2">CCUG 58627</strain>
    </source>
</reference>
<dbReference type="RefSeq" id="WP_146323427.1">
    <property type="nucleotide sequence ID" value="NZ_BAABLR010000027.1"/>
</dbReference>
<evidence type="ECO:0000313" key="2">
    <source>
        <dbReference type="Proteomes" id="UP000320791"/>
    </source>
</evidence>
<proteinExistence type="predicted"/>
<dbReference type="AlphaFoldDB" id="A0A5C5UTC3"/>
<keyword evidence="2" id="KW-1185">Reference proteome</keyword>
<dbReference type="Proteomes" id="UP000320791">
    <property type="component" value="Unassembled WGS sequence"/>
</dbReference>
<sequence length="95" mass="10130">MKNRKTSPRSAVVHNPSATLAVVYNLLPLGDLGAEISRQFSALRQIRHAGVLGTVFPLDAEFAVSDVPEADPARPMVRKSSILSALHGLANSLRG</sequence>
<dbReference type="EMBL" id="VOHM01000003">
    <property type="protein sequence ID" value="TWT28665.1"/>
    <property type="molecule type" value="Genomic_DNA"/>
</dbReference>
<comment type="caution">
    <text evidence="1">The sequence shown here is derived from an EMBL/GenBank/DDBJ whole genome shotgun (WGS) entry which is preliminary data.</text>
</comment>